<feature type="coiled-coil region" evidence="1">
    <location>
        <begin position="202"/>
        <end position="229"/>
    </location>
</feature>
<reference evidence="3 4" key="1">
    <citation type="journal article" date="2005" name="Science">
        <title>Complete genome sequence and lytic phase transcription profile of a Coccolithovirus.</title>
        <authorList>
            <person name="Wilson W.H."/>
            <person name="Schroeder D.C."/>
            <person name="Allen M.J."/>
            <person name="Holden M.T.G."/>
            <person name="Parkhill J."/>
            <person name="Barrell B.G."/>
            <person name="Churcher C."/>
            <person name="Hamlin N."/>
            <person name="Mungall K."/>
            <person name="Norbertczak H."/>
            <person name="Quail M.A."/>
            <person name="Price C."/>
            <person name="Rabbinowitsch E."/>
            <person name="Walker D."/>
            <person name="Craigon M."/>
            <person name="Roy D."/>
            <person name="Ghazal P."/>
        </authorList>
    </citation>
    <scope>NUCLEOTIDE SEQUENCE [LARGE SCALE GENOMIC DNA]</scope>
    <source>
        <strain evidence="4">Isolate United Kingdom/English Channel/1999</strain>
    </source>
</reference>
<dbReference type="RefSeq" id="YP_294112.1">
    <property type="nucleotide sequence ID" value="NC_007346.1"/>
</dbReference>
<feature type="region of interest" description="Disordered" evidence="2">
    <location>
        <begin position="161"/>
        <end position="202"/>
    </location>
</feature>
<evidence type="ECO:0000256" key="1">
    <source>
        <dbReference type="SAM" id="Coils"/>
    </source>
</evidence>
<dbReference type="Proteomes" id="UP000000863">
    <property type="component" value="Segment"/>
</dbReference>
<dbReference type="EMBL" id="AJ890364">
    <property type="protein sequence ID" value="CAI65781.1"/>
    <property type="molecule type" value="Genomic_DNA"/>
</dbReference>
<organism evidence="3 4">
    <name type="scientific">Emiliania huxleyi virus 86 (isolate United Kingdom/English Channel/1999)</name>
    <name type="common">EhV-86</name>
    <dbReference type="NCBI Taxonomy" id="654925"/>
    <lineage>
        <taxon>Viruses</taxon>
        <taxon>Varidnaviria</taxon>
        <taxon>Bamfordvirae</taxon>
        <taxon>Nucleocytoviricota</taxon>
        <taxon>Megaviricetes</taxon>
        <taxon>Algavirales</taxon>
        <taxon>Phycodnaviridae</taxon>
        <taxon>Coccolithovirus</taxon>
        <taxon>Coccolithovirus huxleyi</taxon>
        <taxon>Emiliania huxleyi virus 86</taxon>
    </lineage>
</organism>
<feature type="compositionally biased region" description="Basic and acidic residues" evidence="2">
    <location>
        <begin position="161"/>
        <end position="178"/>
    </location>
</feature>
<keyword evidence="1" id="KW-0175">Coiled coil</keyword>
<gene>
    <name evidence="3" type="ORF">EhV354</name>
</gene>
<organismHost>
    <name type="scientific">Emiliania huxleyi</name>
    <name type="common">Coccolithophore</name>
    <name type="synonym">Pontosphaera huxleyi</name>
    <dbReference type="NCBI Taxonomy" id="2903"/>
</organismHost>
<proteinExistence type="predicted"/>
<protein>
    <submittedName>
        <fullName evidence="3">Uncharacterized protein</fullName>
    </submittedName>
</protein>
<dbReference type="GeneID" id="3654786"/>
<accession>Q4A2C5</accession>
<name>Q4A2C5_EHV8U</name>
<dbReference type="KEGG" id="vg:3654786"/>
<evidence type="ECO:0000313" key="4">
    <source>
        <dbReference type="Proteomes" id="UP000000863"/>
    </source>
</evidence>
<keyword evidence="4" id="KW-1185">Reference proteome</keyword>
<feature type="region of interest" description="Disordered" evidence="2">
    <location>
        <begin position="101"/>
        <end position="123"/>
    </location>
</feature>
<evidence type="ECO:0000256" key="2">
    <source>
        <dbReference type="SAM" id="MobiDB-lite"/>
    </source>
</evidence>
<sequence>MDQRRWNQLGFSELWNQAAAQNVQQAPVSSMAFPMSYAQYSPYGGYHPGIPYTNAYQISNSNASVLPVANAYTPPVVNAYAHPVANAYYAPPVANAYYAPAPAPSNTGNKRQRSREKSKEKTAEQMLEELANTPSPQMIDKPVENVMKDIGKKNKKINKVIHDDYSSDEERPLKDRRIASTTVTKNDESSDDETPLSQRRVNTKKQQVLNALTEEKAEWQRDVLEYFKDLGVTRYESDCAYVMSNRQYPSGCFMASATNLLANMVMKFPMLAKKLDKFSGNNYDMRIDEYLKGTIPINAFMAGGDTSVRNDANYTCARIPTQAWGLYEVINTTKPSTSVLSNSPNPPSILTIETVPQFTDRLSSVVIHELLPGREDFNGKTFISNHNVVPRQRVIERGGKAHDFLMCLLANSGTRLVLTQSLFEHGVININQIPNTLMQEFFLKAAINAYTGEDGDILHTIRLKVDKRAYNILAKPMFEWILHMGQLGAAILSNYESDMAERSGISAYDDVYFVGANISYVNPRKQRRSHVLSLIPCNDGREQAGDYAAGNDAVIVNTLHNTGLAWPLSGDLPQLPLMDAIGLPTVKGHRRISAIAFQFYQPKTDFDPSRYD</sequence>
<evidence type="ECO:0000313" key="3">
    <source>
        <dbReference type="EMBL" id="CAI65781.1"/>
    </source>
</evidence>